<dbReference type="InterPro" id="IPR050378">
    <property type="entry name" value="Metallo-dep_Hydrolases_sf"/>
</dbReference>
<keyword evidence="1 4" id="KW-0862">Zinc</keyword>
<dbReference type="AlphaFoldDB" id="A0A1I1AZX0"/>
<evidence type="ECO:0000313" key="6">
    <source>
        <dbReference type="EMBL" id="SFB43591.1"/>
    </source>
</evidence>
<comment type="subcellular location">
    <subcellularLocation>
        <location evidence="1">Cytoplasm</location>
    </subcellularLocation>
</comment>
<keyword evidence="1" id="KW-0378">Hydrolase</keyword>
<evidence type="ECO:0000259" key="5">
    <source>
        <dbReference type="Pfam" id="PF01979"/>
    </source>
</evidence>
<comment type="similarity">
    <text evidence="1">Belongs to the peptidase M38 family.</text>
</comment>
<protein>
    <recommendedName>
        <fullName evidence="1">Isoaspartyl dipeptidase</fullName>
        <ecNumber evidence="1">3.4.19.-</ecNumber>
    </recommendedName>
</protein>
<evidence type="ECO:0000256" key="1">
    <source>
        <dbReference type="PIRNR" id="PIRNR001238"/>
    </source>
</evidence>
<dbReference type="PANTHER" id="PTHR11647:SF1">
    <property type="entry name" value="COLLAPSIN RESPONSE MEDIATOR PROTEIN"/>
    <property type="match status" value="1"/>
</dbReference>
<comment type="function">
    <text evidence="1">Catalyzes the hydrolytic cleavage of a subset of L-isoaspartyl (L-beta-aspartyl) dipeptides. Used to degrade proteins damaged by L-isoaspartyl residues formation.</text>
</comment>
<dbReference type="Gene3D" id="2.30.40.10">
    <property type="entry name" value="Urease, subunit C, domain 1"/>
    <property type="match status" value="1"/>
</dbReference>
<feature type="binding site" evidence="4">
    <location>
        <position position="196"/>
    </location>
    <ligand>
        <name>Zn(2+)</name>
        <dbReference type="ChEBI" id="CHEBI:29105"/>
        <label>2</label>
        <note>catalytic</note>
    </ligand>
</feature>
<feature type="binding site" evidence="3">
    <location>
        <position position="131"/>
    </location>
    <ligand>
        <name>substrate</name>
    </ligand>
</feature>
<keyword evidence="1" id="KW-0645">Protease</keyword>
<dbReference type="Pfam" id="PF01979">
    <property type="entry name" value="Amidohydro_1"/>
    <property type="match status" value="1"/>
</dbReference>
<dbReference type="InterPro" id="IPR032466">
    <property type="entry name" value="Metal_Hydrolase"/>
</dbReference>
<name>A0A1I1AZX0_9CLOT</name>
<dbReference type="EMBL" id="FOKI01000055">
    <property type="protein sequence ID" value="SFB43591.1"/>
    <property type="molecule type" value="Genomic_DNA"/>
</dbReference>
<dbReference type="GO" id="GO:0016810">
    <property type="term" value="F:hydrolase activity, acting on carbon-nitrogen (but not peptide) bonds"/>
    <property type="evidence" value="ECO:0007669"/>
    <property type="project" value="InterPro"/>
</dbReference>
<proteinExistence type="inferred from homology"/>
<dbReference type="GO" id="GO:0008237">
    <property type="term" value="F:metallopeptidase activity"/>
    <property type="evidence" value="ECO:0007669"/>
    <property type="project" value="UniProtKB-KW"/>
</dbReference>
<feature type="binding site" evidence="3">
    <location>
        <begin position="69"/>
        <end position="71"/>
    </location>
    <ligand>
        <name>substrate</name>
    </ligand>
</feature>
<feature type="binding site" evidence="3">
    <location>
        <position position="290"/>
    </location>
    <ligand>
        <name>substrate</name>
    </ligand>
</feature>
<gene>
    <name evidence="6" type="ORF">SAMN04488528_105517</name>
</gene>
<dbReference type="GO" id="GO:0006508">
    <property type="term" value="P:proteolysis"/>
    <property type="evidence" value="ECO:0007669"/>
    <property type="project" value="UniProtKB-KW"/>
</dbReference>
<dbReference type="STRING" id="84698.SAMN04488528_105517"/>
<keyword evidence="7" id="KW-1185">Reference proteome</keyword>
<feature type="binding site" evidence="4">
    <location>
        <position position="225"/>
    </location>
    <ligand>
        <name>Zn(2+)</name>
        <dbReference type="ChEBI" id="CHEBI:29105"/>
        <label>2</label>
        <note>catalytic</note>
    </ligand>
</feature>
<dbReference type="Gene3D" id="3.20.20.140">
    <property type="entry name" value="Metal-dependent hydrolases"/>
    <property type="match status" value="1"/>
</dbReference>
<dbReference type="Proteomes" id="UP000198619">
    <property type="component" value="Unassembled WGS sequence"/>
</dbReference>
<comment type="PTM">
    <text evidence="1">Carboxylation allows a single lysine to coordinate two zinc ions.</text>
</comment>
<dbReference type="SUPFAM" id="SSF51338">
    <property type="entry name" value="Composite domain of metallo-dependent hydrolases"/>
    <property type="match status" value="1"/>
</dbReference>
<organism evidence="6 7">
    <name type="scientific">Clostridium frigidicarnis</name>
    <dbReference type="NCBI Taxonomy" id="84698"/>
    <lineage>
        <taxon>Bacteria</taxon>
        <taxon>Bacillati</taxon>
        <taxon>Bacillota</taxon>
        <taxon>Clostridia</taxon>
        <taxon>Eubacteriales</taxon>
        <taxon>Clostridiaceae</taxon>
        <taxon>Clostridium</taxon>
    </lineage>
</organism>
<reference evidence="6 7" key="1">
    <citation type="submission" date="2016-10" db="EMBL/GenBank/DDBJ databases">
        <authorList>
            <person name="de Groot N.N."/>
        </authorList>
    </citation>
    <scope>NUCLEOTIDE SEQUENCE [LARGE SCALE GENOMIC DNA]</scope>
    <source>
        <strain evidence="6 7">DSM 12271</strain>
    </source>
</reference>
<feature type="binding site" evidence="3">
    <location>
        <position position="228"/>
    </location>
    <ligand>
        <name>substrate</name>
    </ligand>
</feature>
<sequence length="391" mass="42156">MITIIKNGEVYSPEYLGKKDVVLVGDKIEGIYDNIDIPKEFIDINVIDASGKLILPGFIDSHVHILGGGGEGGFKTRTPEIQLSDLLLGGITTVVGCLGTDGVCRDIKSLLAKARALDEEGITTYIYTGSYEIPVNTITDTVRSDVILIDKIIGAGEIAISDHRSSQGTFNDFVDVVAQARVGGMLSGKAGIVNVHIGDGKSELSYLSKMLQETDLPVSQVVPTHINRSEKVFHAGIQFAKLGGFVDLTTSSDPEFLEEDEVKASIGLRRMMEEGISIDQIMFSSDGQGSLPMYNKVGELIGLGIGSVQSLFREVKDAVKKDRVNLEDAIKVITSNPARALKLNSKGKIEKGMDADVVIIDKDQFKIANVIVEGREALSEGNLLIKGTFEK</sequence>
<comment type="cofactor">
    <cofactor evidence="1 4">
        <name>Zn(2+)</name>
        <dbReference type="ChEBI" id="CHEBI:29105"/>
    </cofactor>
    <text evidence="1 4">Binds 2 Zn(2+) ions per subunit.</text>
</comment>
<dbReference type="InterPro" id="IPR010229">
    <property type="entry name" value="Pept_M38_dipep"/>
</dbReference>
<dbReference type="RefSeq" id="WP_090043096.1">
    <property type="nucleotide sequence ID" value="NZ_FOKI01000055.1"/>
</dbReference>
<evidence type="ECO:0000256" key="4">
    <source>
        <dbReference type="PIRSR" id="PIRSR001238-3"/>
    </source>
</evidence>
<feature type="binding site" evidence="4">
    <location>
        <position position="64"/>
    </location>
    <ligand>
        <name>Zn(2+)</name>
        <dbReference type="ChEBI" id="CHEBI:29105"/>
        <label>1</label>
        <note>catalytic</note>
    </ligand>
</feature>
<evidence type="ECO:0000313" key="7">
    <source>
        <dbReference type="Proteomes" id="UP000198619"/>
    </source>
</evidence>
<dbReference type="EC" id="3.4.19.-" evidence="1"/>
<dbReference type="PIRSF" id="PIRSF001238">
    <property type="entry name" value="IadA"/>
    <property type="match status" value="1"/>
</dbReference>
<dbReference type="GO" id="GO:0046872">
    <property type="term" value="F:metal ion binding"/>
    <property type="evidence" value="ECO:0007669"/>
    <property type="project" value="UniProtKB-KW"/>
</dbReference>
<feature type="binding site" evidence="3">
    <location>
        <position position="164"/>
    </location>
    <ligand>
        <name>substrate</name>
    </ligand>
</feature>
<dbReference type="NCBIfam" id="TIGR01975">
    <property type="entry name" value="isoAsp_dipep"/>
    <property type="match status" value="1"/>
</dbReference>
<keyword evidence="1" id="KW-0482">Metalloprotease</keyword>
<feature type="binding site" evidence="4">
    <location>
        <position position="62"/>
    </location>
    <ligand>
        <name>Zn(2+)</name>
        <dbReference type="ChEBI" id="CHEBI:29105"/>
        <label>1</label>
        <note>catalytic</note>
    </ligand>
</feature>
<feature type="binding site" evidence="3">
    <location>
        <position position="100"/>
    </location>
    <ligand>
        <name>substrate</name>
    </ligand>
</feature>
<dbReference type="SUPFAM" id="SSF51556">
    <property type="entry name" value="Metallo-dependent hydrolases"/>
    <property type="match status" value="1"/>
</dbReference>
<accession>A0A1I1AZX0</accession>
<keyword evidence="1 4" id="KW-0479">Metal-binding</keyword>
<feature type="active site" description="Proton acceptor" evidence="2">
    <location>
        <position position="286"/>
    </location>
</feature>
<dbReference type="InterPro" id="IPR006680">
    <property type="entry name" value="Amidohydro-rel"/>
</dbReference>
<evidence type="ECO:0000256" key="3">
    <source>
        <dbReference type="PIRSR" id="PIRSR001238-2"/>
    </source>
</evidence>
<dbReference type="OrthoDB" id="9775607at2"/>
<feature type="binding site" evidence="4">
    <location>
        <position position="286"/>
    </location>
    <ligand>
        <name>Zn(2+)</name>
        <dbReference type="ChEBI" id="CHEBI:29105"/>
        <label>1</label>
        <note>catalytic</note>
    </ligand>
</feature>
<dbReference type="InterPro" id="IPR011059">
    <property type="entry name" value="Metal-dep_hydrolase_composite"/>
</dbReference>
<dbReference type="PANTHER" id="PTHR11647">
    <property type="entry name" value="HYDRANTOINASE/DIHYDROPYRIMIDINASE FAMILY MEMBER"/>
    <property type="match status" value="1"/>
</dbReference>
<dbReference type="GO" id="GO:0008798">
    <property type="term" value="F:beta-aspartyl-peptidase activity"/>
    <property type="evidence" value="ECO:0007669"/>
    <property type="project" value="InterPro"/>
</dbReference>
<dbReference type="GO" id="GO:0005737">
    <property type="term" value="C:cytoplasm"/>
    <property type="evidence" value="ECO:0007669"/>
    <property type="project" value="UniProtKB-SubCell"/>
</dbReference>
<evidence type="ECO:0000256" key="2">
    <source>
        <dbReference type="PIRSR" id="PIRSR001238-1"/>
    </source>
</evidence>
<feature type="domain" description="Amidohydrolase-related" evidence="5">
    <location>
        <begin position="54"/>
        <end position="375"/>
    </location>
</feature>